<organism evidence="1">
    <name type="scientific">Tanacetum cinerariifolium</name>
    <name type="common">Dalmatian daisy</name>
    <name type="synonym">Chrysanthemum cinerariifolium</name>
    <dbReference type="NCBI Taxonomy" id="118510"/>
    <lineage>
        <taxon>Eukaryota</taxon>
        <taxon>Viridiplantae</taxon>
        <taxon>Streptophyta</taxon>
        <taxon>Embryophyta</taxon>
        <taxon>Tracheophyta</taxon>
        <taxon>Spermatophyta</taxon>
        <taxon>Magnoliopsida</taxon>
        <taxon>eudicotyledons</taxon>
        <taxon>Gunneridae</taxon>
        <taxon>Pentapetalae</taxon>
        <taxon>asterids</taxon>
        <taxon>campanulids</taxon>
        <taxon>Asterales</taxon>
        <taxon>Asteraceae</taxon>
        <taxon>Asteroideae</taxon>
        <taxon>Anthemideae</taxon>
        <taxon>Anthemidinae</taxon>
        <taxon>Tanacetum</taxon>
    </lineage>
</organism>
<evidence type="ECO:0000313" key="1">
    <source>
        <dbReference type="EMBL" id="GEZ19199.1"/>
    </source>
</evidence>
<accession>A0A699I4W1</accession>
<sequence>MVVDKPLDEQLMSKYVDTEPMDKWLHVVRMDKYLSNVVWDELIHIDETKMVKTVVETEDNCMKIDKC</sequence>
<protein>
    <submittedName>
        <fullName evidence="1">Uncharacterized protein</fullName>
    </submittedName>
</protein>
<proteinExistence type="predicted"/>
<dbReference type="AlphaFoldDB" id="A0A699I4W1"/>
<reference evidence="1" key="1">
    <citation type="journal article" date="2019" name="Sci. Rep.">
        <title>Draft genome of Tanacetum cinerariifolium, the natural source of mosquito coil.</title>
        <authorList>
            <person name="Yamashiro T."/>
            <person name="Shiraishi A."/>
            <person name="Satake H."/>
            <person name="Nakayama K."/>
        </authorList>
    </citation>
    <scope>NUCLEOTIDE SEQUENCE</scope>
</reference>
<comment type="caution">
    <text evidence="1">The sequence shown here is derived from an EMBL/GenBank/DDBJ whole genome shotgun (WGS) entry which is preliminary data.</text>
</comment>
<name>A0A699I4W1_TANCI</name>
<gene>
    <name evidence="1" type="ORF">Tci_491172</name>
</gene>
<dbReference type="EMBL" id="BKCJ010250705">
    <property type="protein sequence ID" value="GEZ19199.1"/>
    <property type="molecule type" value="Genomic_DNA"/>
</dbReference>